<evidence type="ECO:0000313" key="4">
    <source>
        <dbReference type="Proteomes" id="UP000279470"/>
    </source>
</evidence>
<accession>A0A429XF69</accession>
<proteinExistence type="predicted"/>
<dbReference type="AlphaFoldDB" id="A0A429XF69"/>
<dbReference type="SUPFAM" id="SSF56563">
    <property type="entry name" value="Major capsid protein gp5"/>
    <property type="match status" value="1"/>
</dbReference>
<gene>
    <name evidence="3" type="ORF">EIC27_05295</name>
</gene>
<protein>
    <submittedName>
        <fullName evidence="3">Phage major capsid protein</fullName>
    </submittedName>
</protein>
<organism evidence="3 4">
    <name type="scientific">Candidatus Aquarickettsia rohweri</name>
    <dbReference type="NCBI Taxonomy" id="2602574"/>
    <lineage>
        <taxon>Bacteria</taxon>
        <taxon>Pseudomonadati</taxon>
        <taxon>Pseudomonadota</taxon>
        <taxon>Alphaproteobacteria</taxon>
        <taxon>Rickettsiales</taxon>
        <taxon>Candidatus Midichloriaceae</taxon>
        <taxon>Candidatus Aquarickettsia</taxon>
    </lineage>
</organism>
<evidence type="ECO:0000259" key="2">
    <source>
        <dbReference type="Pfam" id="PF05065"/>
    </source>
</evidence>
<name>A0A429XF69_9RICK</name>
<dbReference type="OrthoDB" id="9786516at2"/>
<dbReference type="Gene3D" id="3.30.2320.10">
    <property type="entry name" value="hypothetical protein PF0899 domain"/>
    <property type="match status" value="1"/>
</dbReference>
<evidence type="ECO:0000256" key="1">
    <source>
        <dbReference type="ARBA" id="ARBA00004328"/>
    </source>
</evidence>
<dbReference type="InterPro" id="IPR024455">
    <property type="entry name" value="Phage_capsid"/>
</dbReference>
<dbReference type="Pfam" id="PF05065">
    <property type="entry name" value="Phage_capsid"/>
    <property type="match status" value="1"/>
</dbReference>
<dbReference type="EMBL" id="RXFM01000076">
    <property type="protein sequence ID" value="RST63739.1"/>
    <property type="molecule type" value="Genomic_DNA"/>
</dbReference>
<sequence>MNNITNNDIATKTNKIGSTWEQFKSINDRRINEIEKKGSADSVTLSHLDKINKSLDRYQDSLNKIESVLNRPASNRHKLNETNCEYKNAFCKYVKKGLESDIANLEQKNLNNSADQKLGYSVTNKMNKAIDTLLVENSPMRKISSVLEISTDSLELIEDREDIMSGWSETGLSGIENSKETVFTKKIILTHELYAQPKVNQKLVDDPRIDVEDWLSKKLSNIFIRQENSAFINGNGIGQPKGILSYEDGNEWGKIERIKTESNKLSADDIIKLFFSIKEIYSNNTNFLMSRDSLQKIRMLKDKNCQYLWQPNLSEGGSSTLFGSKIYISTDMPCINPGKISIAFGNFKNAYQIIDRGDVRVLRDPFTHKPYIKFYSTKKVGGDIVNFEAIKLLEIAS</sequence>
<reference evidence="4" key="1">
    <citation type="submission" date="2018-11" db="EMBL/GenBank/DDBJ databases">
        <title>Phylogenetic, genomic, and biogeographic characterization of a novel and ubiquitous marine invertebrate-associated Rickettsiales parasite, Candidatus Marinoinvertebrata rohwerii, gen. nov., sp. nov.</title>
        <authorList>
            <person name="Klinges J.G."/>
            <person name="Rosales S.M."/>
            <person name="Mcminds R."/>
            <person name="Shaver E.C."/>
            <person name="Shantz A."/>
            <person name="Peters E.C."/>
            <person name="Burkepile D.E."/>
            <person name="Silliman B.R."/>
            <person name="Vega Thurber R.L."/>
        </authorList>
    </citation>
    <scope>NUCLEOTIDE SEQUENCE [LARGE SCALE GENOMIC DNA]</scope>
    <source>
        <strain evidence="4">a_cerv_44</strain>
    </source>
</reference>
<comment type="caution">
    <text evidence="3">The sequence shown here is derived from an EMBL/GenBank/DDBJ whole genome shotgun (WGS) entry which is preliminary data.</text>
</comment>
<dbReference type="InterPro" id="IPR054612">
    <property type="entry name" value="Phage_capsid-like_C"/>
</dbReference>
<comment type="subcellular location">
    <subcellularLocation>
        <location evidence="1">Virion</location>
    </subcellularLocation>
</comment>
<keyword evidence="4" id="KW-1185">Reference proteome</keyword>
<evidence type="ECO:0000313" key="3">
    <source>
        <dbReference type="EMBL" id="RST63739.1"/>
    </source>
</evidence>
<dbReference type="Proteomes" id="UP000279470">
    <property type="component" value="Unassembled WGS sequence"/>
</dbReference>
<dbReference type="NCBIfam" id="TIGR01554">
    <property type="entry name" value="major_cap_HK97"/>
    <property type="match status" value="1"/>
</dbReference>
<dbReference type="RefSeq" id="WP_126045063.1">
    <property type="nucleotide sequence ID" value="NZ_RXFM01000076.1"/>
</dbReference>
<feature type="domain" description="Phage capsid-like C-terminal" evidence="2">
    <location>
        <begin position="119"/>
        <end position="394"/>
    </location>
</feature>